<accession>A0A0F5JWA7</accession>
<dbReference type="PANTHER" id="PTHR43481">
    <property type="entry name" value="FRUCTOSE-1-PHOSPHATE PHOSPHATASE"/>
    <property type="match status" value="1"/>
</dbReference>
<dbReference type="Gene3D" id="3.40.50.1000">
    <property type="entry name" value="HAD superfamily/HAD-like"/>
    <property type="match status" value="1"/>
</dbReference>
<evidence type="ECO:0008006" key="3">
    <source>
        <dbReference type="Google" id="ProtNLM"/>
    </source>
</evidence>
<keyword evidence="2" id="KW-1185">Reference proteome</keyword>
<protein>
    <recommendedName>
        <fullName evidence="3">Glycerol-3-phosphatase</fullName>
    </recommendedName>
</protein>
<dbReference type="PANTHER" id="PTHR43481:SF4">
    <property type="entry name" value="GLYCEROL-1-PHOSPHATE PHOSPHOHYDROLASE 1-RELATED"/>
    <property type="match status" value="1"/>
</dbReference>
<dbReference type="Gene3D" id="1.10.150.240">
    <property type="entry name" value="Putative phosphatase, domain 2"/>
    <property type="match status" value="1"/>
</dbReference>
<sequence>MPDIAPQHPTLDRAYDAFLFDMDGTLINSIPATLRIWTAWCQKMGLDAESVIPHIHGVRAIDTVKRFAPTCADPEKEAAWLNAAEIADLDGVTALPGVLRFLNSLPPTRWAIVTSASEALALARLDAAGIAVPPVLVTAEQIQHGKPAPDPYLHGARRLGFTAPNCLVWEDAPAGVRSGEAAGSNVVVITATHDHPVNTPHLAVPDYANLAIQSEPGGMLRLRVVAG</sequence>
<dbReference type="InterPro" id="IPR036412">
    <property type="entry name" value="HAD-like_sf"/>
</dbReference>
<dbReference type="AlphaFoldDB" id="A0A0F5JWA7"/>
<name>A0A0F5JWA7_9BURK</name>
<dbReference type="GO" id="GO:0050308">
    <property type="term" value="F:sugar-phosphatase activity"/>
    <property type="evidence" value="ECO:0007669"/>
    <property type="project" value="TreeGrafter"/>
</dbReference>
<comment type="caution">
    <text evidence="1">The sequence shown here is derived from an EMBL/GenBank/DDBJ whole genome shotgun (WGS) entry which is preliminary data.</text>
</comment>
<dbReference type="Proteomes" id="UP000033618">
    <property type="component" value="Unassembled WGS sequence"/>
</dbReference>
<dbReference type="NCBIfam" id="TIGR01509">
    <property type="entry name" value="HAD-SF-IA-v3"/>
    <property type="match status" value="1"/>
</dbReference>
<dbReference type="InterPro" id="IPR051806">
    <property type="entry name" value="HAD-like_SPP"/>
</dbReference>
<dbReference type="InterPro" id="IPR023214">
    <property type="entry name" value="HAD_sf"/>
</dbReference>
<evidence type="ECO:0000313" key="2">
    <source>
        <dbReference type="Proteomes" id="UP000033618"/>
    </source>
</evidence>
<dbReference type="Pfam" id="PF00702">
    <property type="entry name" value="Hydrolase"/>
    <property type="match status" value="1"/>
</dbReference>
<dbReference type="EMBL" id="LAQU01000024">
    <property type="protein sequence ID" value="KKB62121.1"/>
    <property type="molecule type" value="Genomic_DNA"/>
</dbReference>
<evidence type="ECO:0000313" key="1">
    <source>
        <dbReference type="EMBL" id="KKB62121.1"/>
    </source>
</evidence>
<dbReference type="SFLD" id="SFLDG01129">
    <property type="entry name" value="C1.5:_HAD__Beta-PGM__Phosphata"/>
    <property type="match status" value="1"/>
</dbReference>
<dbReference type="SUPFAM" id="SSF56784">
    <property type="entry name" value="HAD-like"/>
    <property type="match status" value="1"/>
</dbReference>
<dbReference type="PATRIC" id="fig|28092.6.peg.4472"/>
<proteinExistence type="predicted"/>
<dbReference type="OrthoDB" id="5293434at2"/>
<dbReference type="RefSeq" id="WP_046153655.1">
    <property type="nucleotide sequence ID" value="NZ_CADFGU010000003.1"/>
</dbReference>
<dbReference type="STRING" id="28092.WM40_19045"/>
<dbReference type="InterPro" id="IPR023198">
    <property type="entry name" value="PGP-like_dom2"/>
</dbReference>
<gene>
    <name evidence="1" type="ORF">WM40_19045</name>
</gene>
<organism evidence="1 2">
    <name type="scientific">Robbsia andropogonis</name>
    <dbReference type="NCBI Taxonomy" id="28092"/>
    <lineage>
        <taxon>Bacteria</taxon>
        <taxon>Pseudomonadati</taxon>
        <taxon>Pseudomonadota</taxon>
        <taxon>Betaproteobacteria</taxon>
        <taxon>Burkholderiales</taxon>
        <taxon>Burkholderiaceae</taxon>
        <taxon>Robbsia</taxon>
    </lineage>
</organism>
<dbReference type="SFLD" id="SFLDS00003">
    <property type="entry name" value="Haloacid_Dehalogenase"/>
    <property type="match status" value="1"/>
</dbReference>
<dbReference type="InterPro" id="IPR006439">
    <property type="entry name" value="HAD-SF_hydro_IA"/>
</dbReference>
<reference evidence="1 2" key="1">
    <citation type="submission" date="2015-03" db="EMBL/GenBank/DDBJ databases">
        <title>Draft Genome Sequence of Burkholderia andropogonis type strain ICMP2807, isolated from Sorghum bicolor.</title>
        <authorList>
            <person name="Lopes-Santos L."/>
            <person name="Castro D.B."/>
            <person name="Ottoboni L.M."/>
            <person name="Park D."/>
            <person name="Weirc B.S."/>
            <person name="Destefano S.A."/>
        </authorList>
    </citation>
    <scope>NUCLEOTIDE SEQUENCE [LARGE SCALE GENOMIC DNA]</scope>
    <source>
        <strain evidence="1 2">ICMP2807</strain>
    </source>
</reference>